<accession>A0A4Z0Z4C9</accession>
<dbReference type="OrthoDB" id="4708914at2759"/>
<protein>
    <submittedName>
        <fullName evidence="2">Uncharacterized protein</fullName>
    </submittedName>
</protein>
<comment type="caution">
    <text evidence="2">The sequence shown here is derived from an EMBL/GenBank/DDBJ whole genome shotgun (WGS) entry which is preliminary data.</text>
</comment>
<evidence type="ECO:0000256" key="1">
    <source>
        <dbReference type="SAM" id="MobiDB-lite"/>
    </source>
</evidence>
<dbReference type="EMBL" id="SKBN01000067">
    <property type="protein sequence ID" value="TGJ84446.1"/>
    <property type="molecule type" value="Genomic_DNA"/>
</dbReference>
<feature type="compositionally biased region" description="Polar residues" evidence="1">
    <location>
        <begin position="44"/>
        <end position="70"/>
    </location>
</feature>
<feature type="compositionally biased region" description="Basic and acidic residues" evidence="1">
    <location>
        <begin position="169"/>
        <end position="187"/>
    </location>
</feature>
<proteinExistence type="predicted"/>
<evidence type="ECO:0000313" key="3">
    <source>
        <dbReference type="Proteomes" id="UP000297716"/>
    </source>
</evidence>
<name>A0A4Z0Z4C9_9PEZI</name>
<organism evidence="2 3">
    <name type="scientific">Xylaria hypoxylon</name>
    <dbReference type="NCBI Taxonomy" id="37992"/>
    <lineage>
        <taxon>Eukaryota</taxon>
        <taxon>Fungi</taxon>
        <taxon>Dikarya</taxon>
        <taxon>Ascomycota</taxon>
        <taxon>Pezizomycotina</taxon>
        <taxon>Sordariomycetes</taxon>
        <taxon>Xylariomycetidae</taxon>
        <taxon>Xylariales</taxon>
        <taxon>Xylariaceae</taxon>
        <taxon>Xylaria</taxon>
    </lineage>
</organism>
<feature type="region of interest" description="Disordered" evidence="1">
    <location>
        <begin position="145"/>
        <end position="187"/>
    </location>
</feature>
<evidence type="ECO:0000313" key="2">
    <source>
        <dbReference type="EMBL" id="TGJ84446.1"/>
    </source>
</evidence>
<reference evidence="2 3" key="1">
    <citation type="submission" date="2019-03" db="EMBL/GenBank/DDBJ databases">
        <title>Draft genome sequence of Xylaria hypoxylon DSM 108379, a ubiquitous saprotrophic-parasitic fungi on hardwood.</title>
        <authorList>
            <person name="Buettner E."/>
            <person name="Leonhardt S."/>
            <person name="Gebauer A.M."/>
            <person name="Liers C."/>
            <person name="Hofrichter M."/>
            <person name="Kellner H."/>
        </authorList>
    </citation>
    <scope>NUCLEOTIDE SEQUENCE [LARGE SCALE GENOMIC DNA]</scope>
    <source>
        <strain evidence="2 3">DSM 108379</strain>
    </source>
</reference>
<dbReference type="Proteomes" id="UP000297716">
    <property type="component" value="Unassembled WGS sequence"/>
</dbReference>
<feature type="region of interest" description="Disordered" evidence="1">
    <location>
        <begin position="32"/>
        <end position="70"/>
    </location>
</feature>
<gene>
    <name evidence="2" type="ORF">E0Z10_g4312</name>
</gene>
<sequence>MAPVAQFKATIVATSLLQPALNESWFQKTRAQTLRASKHGPENRPSSDTSNTASNAGYSNDQNSQNGQTTAPTVEKTLTEFLYKPATIRGLPTMSPEVVNAYNLDWRELEPVLKRIYPGIFFKENLAVEDHYLIYVPRTLTSEERDEINKIRKQHRAREKSTAGGGQIRAREEHSPDSPRRPIEDDD</sequence>
<keyword evidence="3" id="KW-1185">Reference proteome</keyword>
<dbReference type="AlphaFoldDB" id="A0A4Z0Z4C9"/>